<sequence>MVFQKKSRVAEEVHVSIARKVSMNTVVSGLTVKESIFKNVKASTITTHIAPTVAYAPDVLSDPKAQSVGFLSIYFSKVETACACQKKEVVVKEMTLSEANDKGD</sequence>
<name>A0ABR2PXR6_9ROSI</name>
<reference evidence="1 2" key="1">
    <citation type="journal article" date="2024" name="G3 (Bethesda)">
        <title>Genome assembly of Hibiscus sabdariffa L. provides insights into metabolisms of medicinal natural products.</title>
        <authorList>
            <person name="Kim T."/>
        </authorList>
    </citation>
    <scope>NUCLEOTIDE SEQUENCE [LARGE SCALE GENOMIC DNA]</scope>
    <source>
        <strain evidence="1">TK-2024</strain>
        <tissue evidence="1">Old leaves</tissue>
    </source>
</reference>
<keyword evidence="2" id="KW-1185">Reference proteome</keyword>
<gene>
    <name evidence="1" type="ORF">V6N11_033336</name>
</gene>
<organism evidence="1 2">
    <name type="scientific">Hibiscus sabdariffa</name>
    <name type="common">roselle</name>
    <dbReference type="NCBI Taxonomy" id="183260"/>
    <lineage>
        <taxon>Eukaryota</taxon>
        <taxon>Viridiplantae</taxon>
        <taxon>Streptophyta</taxon>
        <taxon>Embryophyta</taxon>
        <taxon>Tracheophyta</taxon>
        <taxon>Spermatophyta</taxon>
        <taxon>Magnoliopsida</taxon>
        <taxon>eudicotyledons</taxon>
        <taxon>Gunneridae</taxon>
        <taxon>Pentapetalae</taxon>
        <taxon>rosids</taxon>
        <taxon>malvids</taxon>
        <taxon>Malvales</taxon>
        <taxon>Malvaceae</taxon>
        <taxon>Malvoideae</taxon>
        <taxon>Hibiscus</taxon>
    </lineage>
</organism>
<evidence type="ECO:0000313" key="1">
    <source>
        <dbReference type="EMBL" id="KAK8993233.1"/>
    </source>
</evidence>
<comment type="caution">
    <text evidence="1">The sequence shown here is derived from an EMBL/GenBank/DDBJ whole genome shotgun (WGS) entry which is preliminary data.</text>
</comment>
<proteinExistence type="predicted"/>
<accession>A0ABR2PXR6</accession>
<dbReference type="Proteomes" id="UP001396334">
    <property type="component" value="Unassembled WGS sequence"/>
</dbReference>
<evidence type="ECO:0000313" key="2">
    <source>
        <dbReference type="Proteomes" id="UP001396334"/>
    </source>
</evidence>
<dbReference type="EMBL" id="JBBPBN010000049">
    <property type="protein sequence ID" value="KAK8993233.1"/>
    <property type="molecule type" value="Genomic_DNA"/>
</dbReference>
<protein>
    <submittedName>
        <fullName evidence="1">Uncharacterized protein</fullName>
    </submittedName>
</protein>